<evidence type="ECO:0000256" key="1">
    <source>
        <dbReference type="ARBA" id="ARBA00022723"/>
    </source>
</evidence>
<dbReference type="InterPro" id="IPR000536">
    <property type="entry name" value="Nucl_hrmn_rcpt_lig-bd"/>
</dbReference>
<keyword evidence="11" id="KW-1133">Transmembrane helix</keyword>
<evidence type="ECO:0000259" key="12">
    <source>
        <dbReference type="PROSITE" id="PS51030"/>
    </source>
</evidence>
<dbReference type="InterPro" id="IPR001628">
    <property type="entry name" value="Znf_hrmn_rcpt"/>
</dbReference>
<keyword evidence="3" id="KW-0862">Zinc</keyword>
<keyword evidence="2" id="KW-0863">Zinc-finger</keyword>
<comment type="function">
    <text evidence="9">Orphan nuclear receptor.</text>
</comment>
<evidence type="ECO:0000256" key="10">
    <source>
        <dbReference type="SAM" id="MobiDB-lite"/>
    </source>
</evidence>
<evidence type="ECO:0000256" key="6">
    <source>
        <dbReference type="ARBA" id="ARBA00023163"/>
    </source>
</evidence>
<keyword evidence="5" id="KW-0238">DNA-binding</keyword>
<dbReference type="InterPro" id="IPR035500">
    <property type="entry name" value="NHR-like_dom_sf"/>
</dbReference>
<dbReference type="PRINTS" id="PR00047">
    <property type="entry name" value="STROIDFINGER"/>
</dbReference>
<dbReference type="InterPro" id="IPR013088">
    <property type="entry name" value="Znf_NHR/GATA"/>
</dbReference>
<dbReference type="GO" id="GO:0043565">
    <property type="term" value="F:sequence-specific DNA binding"/>
    <property type="evidence" value="ECO:0007669"/>
    <property type="project" value="InterPro"/>
</dbReference>
<evidence type="ECO:0000256" key="8">
    <source>
        <dbReference type="ARBA" id="ARBA00023242"/>
    </source>
</evidence>
<feature type="domain" description="NR LBD" evidence="13">
    <location>
        <begin position="135"/>
        <end position="340"/>
    </location>
</feature>
<proteinExistence type="predicted"/>
<dbReference type="SMART" id="SM00399">
    <property type="entry name" value="ZnF_C4"/>
    <property type="match status" value="1"/>
</dbReference>
<evidence type="ECO:0000256" key="9">
    <source>
        <dbReference type="ARBA" id="ARBA00037512"/>
    </source>
</evidence>
<dbReference type="WBParaSite" id="Hba_13996">
    <property type="protein sequence ID" value="Hba_13996"/>
    <property type="gene ID" value="Hba_13996"/>
</dbReference>
<keyword evidence="6" id="KW-0804">Transcription</keyword>
<dbReference type="Proteomes" id="UP000095283">
    <property type="component" value="Unplaced"/>
</dbReference>
<keyword evidence="7" id="KW-0675">Receptor</keyword>
<evidence type="ECO:0000313" key="14">
    <source>
        <dbReference type="Proteomes" id="UP000095283"/>
    </source>
</evidence>
<dbReference type="AlphaFoldDB" id="A0A1I7X8M6"/>
<evidence type="ECO:0000259" key="13">
    <source>
        <dbReference type="PROSITE" id="PS51843"/>
    </source>
</evidence>
<dbReference type="Pfam" id="PF00105">
    <property type="entry name" value="zf-C4"/>
    <property type="match status" value="1"/>
</dbReference>
<evidence type="ECO:0000256" key="11">
    <source>
        <dbReference type="SAM" id="Phobius"/>
    </source>
</evidence>
<evidence type="ECO:0000256" key="2">
    <source>
        <dbReference type="ARBA" id="ARBA00022771"/>
    </source>
</evidence>
<dbReference type="SMART" id="SM00430">
    <property type="entry name" value="HOLI"/>
    <property type="match status" value="1"/>
</dbReference>
<dbReference type="PANTHER" id="PTHR47519">
    <property type="entry name" value="NUCLEAR HORMONE RECEPTOR FAMILY MEMBER NHR-31-RELATED"/>
    <property type="match status" value="1"/>
</dbReference>
<dbReference type="Gene3D" id="1.10.565.10">
    <property type="entry name" value="Retinoid X Receptor"/>
    <property type="match status" value="1"/>
</dbReference>
<keyword evidence="11" id="KW-0472">Membrane</keyword>
<feature type="domain" description="Nuclear receptor" evidence="12">
    <location>
        <begin position="1"/>
        <end position="56"/>
    </location>
</feature>
<sequence>MSSVCCDEASGRHYGVVACFGCKGFFRRTVLKINYSIIACARHQQDKRRAALMTNCTRFSNVDLLSFSWTECLPIVPIPEMSRCGHGARWFKNPRRNGNHHLLNGIDQNIVKKLSAASMLGDLPCVNKIRYQDDSDDNPTSPSSRAESAPVEMRPSPTDETVLTTLREIEQICLQLRDVSPVSPMSRPTLFDALHRPSLITARSHVSSFILHIFSFVHRHKRIAFFSVCKSFENATSATHFFRIVRRNMVDQVIHQLRRMQVTEIELVALKAIMALDPNVRGLSYFSSIEVIPVARESVQNALFSHLFTRFPHAEATARFGHLFLLIASVTYFISIILDI</sequence>
<evidence type="ECO:0000256" key="7">
    <source>
        <dbReference type="ARBA" id="ARBA00023170"/>
    </source>
</evidence>
<dbReference type="SUPFAM" id="SSF48508">
    <property type="entry name" value="Nuclear receptor ligand-binding domain"/>
    <property type="match status" value="1"/>
</dbReference>
<dbReference type="GO" id="GO:0003700">
    <property type="term" value="F:DNA-binding transcription factor activity"/>
    <property type="evidence" value="ECO:0007669"/>
    <property type="project" value="InterPro"/>
</dbReference>
<name>A0A1I7X8M6_HETBA</name>
<evidence type="ECO:0000256" key="4">
    <source>
        <dbReference type="ARBA" id="ARBA00023015"/>
    </source>
</evidence>
<keyword evidence="14" id="KW-1185">Reference proteome</keyword>
<dbReference type="PROSITE" id="PS51030">
    <property type="entry name" value="NUCLEAR_REC_DBD_2"/>
    <property type="match status" value="1"/>
</dbReference>
<feature type="region of interest" description="Disordered" evidence="10">
    <location>
        <begin position="131"/>
        <end position="158"/>
    </location>
</feature>
<dbReference type="InterPro" id="IPR052496">
    <property type="entry name" value="Orphan_Nuclear_Rcpt"/>
</dbReference>
<evidence type="ECO:0000313" key="15">
    <source>
        <dbReference type="WBParaSite" id="Hba_13996"/>
    </source>
</evidence>
<keyword evidence="11" id="KW-0812">Transmembrane</keyword>
<dbReference type="PROSITE" id="PS51843">
    <property type="entry name" value="NR_LBD"/>
    <property type="match status" value="1"/>
</dbReference>
<keyword evidence="8" id="KW-0539">Nucleus</keyword>
<evidence type="ECO:0000256" key="5">
    <source>
        <dbReference type="ARBA" id="ARBA00023125"/>
    </source>
</evidence>
<dbReference type="GO" id="GO:0008270">
    <property type="term" value="F:zinc ion binding"/>
    <property type="evidence" value="ECO:0007669"/>
    <property type="project" value="UniProtKB-KW"/>
</dbReference>
<keyword evidence="4" id="KW-0805">Transcription regulation</keyword>
<keyword evidence="1" id="KW-0479">Metal-binding</keyword>
<dbReference type="Pfam" id="PF00104">
    <property type="entry name" value="Hormone_recep"/>
    <property type="match status" value="1"/>
</dbReference>
<accession>A0A1I7X8M6</accession>
<dbReference type="SUPFAM" id="SSF57716">
    <property type="entry name" value="Glucocorticoid receptor-like (DNA-binding domain)"/>
    <property type="match status" value="1"/>
</dbReference>
<feature type="transmembrane region" description="Helical" evidence="11">
    <location>
        <begin position="320"/>
        <end position="338"/>
    </location>
</feature>
<protein>
    <submittedName>
        <fullName evidence="15">Nuclear receptor domain-containing protein</fullName>
    </submittedName>
</protein>
<organism evidence="14 15">
    <name type="scientific">Heterorhabditis bacteriophora</name>
    <name type="common">Entomopathogenic nematode worm</name>
    <dbReference type="NCBI Taxonomy" id="37862"/>
    <lineage>
        <taxon>Eukaryota</taxon>
        <taxon>Metazoa</taxon>
        <taxon>Ecdysozoa</taxon>
        <taxon>Nematoda</taxon>
        <taxon>Chromadorea</taxon>
        <taxon>Rhabditida</taxon>
        <taxon>Rhabditina</taxon>
        <taxon>Rhabditomorpha</taxon>
        <taxon>Strongyloidea</taxon>
        <taxon>Heterorhabditidae</taxon>
        <taxon>Heterorhabditis</taxon>
    </lineage>
</organism>
<dbReference type="Gene3D" id="3.30.50.10">
    <property type="entry name" value="Erythroid Transcription Factor GATA-1, subunit A"/>
    <property type="match status" value="1"/>
</dbReference>
<reference evidence="15" key="1">
    <citation type="submission" date="2016-11" db="UniProtKB">
        <authorList>
            <consortium name="WormBaseParasite"/>
        </authorList>
    </citation>
    <scope>IDENTIFICATION</scope>
</reference>
<evidence type="ECO:0000256" key="3">
    <source>
        <dbReference type="ARBA" id="ARBA00022833"/>
    </source>
</evidence>